<dbReference type="GO" id="GO:0046983">
    <property type="term" value="F:protein dimerization activity"/>
    <property type="evidence" value="ECO:0007669"/>
    <property type="project" value="InterPro"/>
</dbReference>
<evidence type="ECO:0000256" key="3">
    <source>
        <dbReference type="ARBA" id="ARBA00023163"/>
    </source>
</evidence>
<keyword evidence="7" id="KW-1185">Reference proteome</keyword>
<dbReference type="GO" id="GO:0003700">
    <property type="term" value="F:DNA-binding transcription factor activity"/>
    <property type="evidence" value="ECO:0007669"/>
    <property type="project" value="InterPro"/>
</dbReference>
<evidence type="ECO:0000259" key="5">
    <source>
        <dbReference type="PROSITE" id="PS50888"/>
    </source>
</evidence>
<dbReference type="GO" id="GO:0003677">
    <property type="term" value="F:DNA binding"/>
    <property type="evidence" value="ECO:0007669"/>
    <property type="project" value="UniProtKB-KW"/>
</dbReference>
<dbReference type="InterPro" id="IPR036638">
    <property type="entry name" value="HLH_DNA-bd_sf"/>
</dbReference>
<sequence>MVDYFLRLFPAPGKLIPGDLFQTPGNIFISPCPFPRNLFGDHSSVCTAIPTPILHSPPLRLHLVNRYAKDMEELGDPARVIVGFGNRSAMEEVEETRKIWEEAFDEPYEKPGVVLDPTASPLSILQLGSARSGRQPARLETSSKLATKACREKMRRDKLNDMFLELGSLHEPRKTPKTDKATILSEATRMVSQLCNESQKLKESNETLQEKIKEPKENRLDPSKKQSRRLLGVVSYIPTITTITGSYRSLRAWV</sequence>
<name>A0AAQ3QDN7_9LILI</name>
<dbReference type="InterPro" id="IPR011598">
    <property type="entry name" value="bHLH_dom"/>
</dbReference>
<dbReference type="InterPro" id="IPR044818">
    <property type="entry name" value="ILR3-like"/>
</dbReference>
<dbReference type="EMBL" id="CP136893">
    <property type="protein sequence ID" value="WOL04650.1"/>
    <property type="molecule type" value="Genomic_DNA"/>
</dbReference>
<proteinExistence type="inferred from homology"/>
<keyword evidence="6" id="KW-0238">DNA-binding</keyword>
<evidence type="ECO:0000256" key="4">
    <source>
        <dbReference type="SAM" id="Coils"/>
    </source>
</evidence>
<dbReference type="SUPFAM" id="SSF47459">
    <property type="entry name" value="HLH, helix-loop-helix DNA-binding domain"/>
    <property type="match status" value="1"/>
</dbReference>
<protein>
    <submittedName>
        <fullName evidence="6">Basic helix-loop-helix (BHLH) DNA-binding superfamily</fullName>
    </submittedName>
</protein>
<evidence type="ECO:0000313" key="6">
    <source>
        <dbReference type="EMBL" id="WOL04650.1"/>
    </source>
</evidence>
<dbReference type="Gene3D" id="4.10.280.10">
    <property type="entry name" value="Helix-loop-helix DNA-binding domain"/>
    <property type="match status" value="1"/>
</dbReference>
<dbReference type="CDD" id="cd11446">
    <property type="entry name" value="bHLH_AtILR3_like"/>
    <property type="match status" value="1"/>
</dbReference>
<dbReference type="Pfam" id="PF00010">
    <property type="entry name" value="HLH"/>
    <property type="match status" value="1"/>
</dbReference>
<evidence type="ECO:0000256" key="2">
    <source>
        <dbReference type="ARBA" id="ARBA00023015"/>
    </source>
</evidence>
<keyword evidence="2" id="KW-0805">Transcription regulation</keyword>
<dbReference type="Proteomes" id="UP001327560">
    <property type="component" value="Chromosome 4"/>
</dbReference>
<reference evidence="6 7" key="1">
    <citation type="submission" date="2023-10" db="EMBL/GenBank/DDBJ databases">
        <title>Chromosome-scale genome assembly provides insights into flower coloration mechanisms of Canna indica.</title>
        <authorList>
            <person name="Li C."/>
        </authorList>
    </citation>
    <scope>NUCLEOTIDE SEQUENCE [LARGE SCALE GENOMIC DNA]</scope>
    <source>
        <tissue evidence="6">Flower</tissue>
    </source>
</reference>
<feature type="coiled-coil region" evidence="4">
    <location>
        <begin position="184"/>
        <end position="211"/>
    </location>
</feature>
<dbReference type="PANTHER" id="PTHR46133:SF28">
    <property type="entry name" value="BHLH TRANSCRIPTION FACTOR"/>
    <property type="match status" value="1"/>
</dbReference>
<accession>A0AAQ3QDN7</accession>
<dbReference type="AlphaFoldDB" id="A0AAQ3QDN7"/>
<comment type="similarity">
    <text evidence="1">Belongs to the bHLH protein family.</text>
</comment>
<keyword evidence="4" id="KW-0175">Coiled coil</keyword>
<gene>
    <name evidence="6" type="ORF">Cni_G13372</name>
</gene>
<dbReference type="SMART" id="SM00353">
    <property type="entry name" value="HLH"/>
    <property type="match status" value="1"/>
</dbReference>
<dbReference type="PANTHER" id="PTHR46133">
    <property type="entry name" value="BHLH TRANSCRIPTION FACTOR"/>
    <property type="match status" value="1"/>
</dbReference>
<organism evidence="6 7">
    <name type="scientific">Canna indica</name>
    <name type="common">Indian-shot</name>
    <dbReference type="NCBI Taxonomy" id="4628"/>
    <lineage>
        <taxon>Eukaryota</taxon>
        <taxon>Viridiplantae</taxon>
        <taxon>Streptophyta</taxon>
        <taxon>Embryophyta</taxon>
        <taxon>Tracheophyta</taxon>
        <taxon>Spermatophyta</taxon>
        <taxon>Magnoliopsida</taxon>
        <taxon>Liliopsida</taxon>
        <taxon>Zingiberales</taxon>
        <taxon>Cannaceae</taxon>
        <taxon>Canna</taxon>
    </lineage>
</organism>
<evidence type="ECO:0000313" key="7">
    <source>
        <dbReference type="Proteomes" id="UP001327560"/>
    </source>
</evidence>
<dbReference type="GO" id="GO:0006879">
    <property type="term" value="P:intracellular iron ion homeostasis"/>
    <property type="evidence" value="ECO:0007669"/>
    <property type="project" value="InterPro"/>
</dbReference>
<feature type="domain" description="BHLH" evidence="5">
    <location>
        <begin position="143"/>
        <end position="194"/>
    </location>
</feature>
<keyword evidence="3" id="KW-0804">Transcription</keyword>
<evidence type="ECO:0000256" key="1">
    <source>
        <dbReference type="ARBA" id="ARBA00005510"/>
    </source>
</evidence>
<dbReference type="PROSITE" id="PS50888">
    <property type="entry name" value="BHLH"/>
    <property type="match status" value="1"/>
</dbReference>